<evidence type="ECO:0000313" key="2">
    <source>
        <dbReference type="EMBL" id="PAA54986.1"/>
    </source>
</evidence>
<keyword evidence="3" id="KW-1185">Reference proteome</keyword>
<dbReference type="EMBL" id="NIVC01002826">
    <property type="protein sequence ID" value="PAA54986.1"/>
    <property type="molecule type" value="Genomic_DNA"/>
</dbReference>
<keyword evidence="1" id="KW-1133">Transmembrane helix</keyword>
<gene>
    <name evidence="2" type="ORF">BOX15_Mlig013848g1</name>
</gene>
<keyword evidence="1" id="KW-0472">Membrane</keyword>
<sequence length="121" mass="13217">MPLLQLLHNPTARRAQLLRLLSNTSASSNAINTSPTPSEDQQEKFDSRGAVLYTVTIVSVFALGIIFMIASHVKRSSSKRELDRAICEYLRRASEIRLRGDVAPFGGAATAGNSSSILTWK</sequence>
<organism evidence="2 3">
    <name type="scientific">Macrostomum lignano</name>
    <dbReference type="NCBI Taxonomy" id="282301"/>
    <lineage>
        <taxon>Eukaryota</taxon>
        <taxon>Metazoa</taxon>
        <taxon>Spiralia</taxon>
        <taxon>Lophotrochozoa</taxon>
        <taxon>Platyhelminthes</taxon>
        <taxon>Rhabditophora</taxon>
        <taxon>Macrostomorpha</taxon>
        <taxon>Macrostomida</taxon>
        <taxon>Macrostomidae</taxon>
        <taxon>Macrostomum</taxon>
    </lineage>
</organism>
<comment type="caution">
    <text evidence="2">The sequence shown here is derived from an EMBL/GenBank/DDBJ whole genome shotgun (WGS) entry which is preliminary data.</text>
</comment>
<feature type="transmembrane region" description="Helical" evidence="1">
    <location>
        <begin position="50"/>
        <end position="70"/>
    </location>
</feature>
<keyword evidence="1" id="KW-0812">Transmembrane</keyword>
<evidence type="ECO:0000313" key="3">
    <source>
        <dbReference type="Proteomes" id="UP000215902"/>
    </source>
</evidence>
<reference evidence="2 3" key="1">
    <citation type="submission" date="2017-06" db="EMBL/GenBank/DDBJ databases">
        <title>A platform for efficient transgenesis in Macrostomum lignano, a flatworm model organism for stem cell research.</title>
        <authorList>
            <person name="Berezikov E."/>
        </authorList>
    </citation>
    <scope>NUCLEOTIDE SEQUENCE [LARGE SCALE GENOMIC DNA]</scope>
    <source>
        <strain evidence="2">DV1</strain>
        <tissue evidence="2">Whole organism</tissue>
    </source>
</reference>
<dbReference type="AlphaFoldDB" id="A0A267E0N5"/>
<name>A0A267E0N5_9PLAT</name>
<evidence type="ECO:0000256" key="1">
    <source>
        <dbReference type="SAM" id="Phobius"/>
    </source>
</evidence>
<proteinExistence type="predicted"/>
<dbReference type="Proteomes" id="UP000215902">
    <property type="component" value="Unassembled WGS sequence"/>
</dbReference>
<accession>A0A267E0N5</accession>
<protein>
    <submittedName>
        <fullName evidence="2">Uncharacterized protein</fullName>
    </submittedName>
</protein>